<dbReference type="PROSITE" id="PS00943">
    <property type="entry name" value="UBIA"/>
    <property type="match status" value="1"/>
</dbReference>
<comment type="cofactor">
    <cofactor evidence="1 11">
        <name>Mg(2+)</name>
        <dbReference type="ChEBI" id="CHEBI:18420"/>
    </cofactor>
</comment>
<keyword evidence="5 11" id="KW-0997">Cell inner membrane</keyword>
<comment type="catalytic activity">
    <reaction evidence="11">
        <text>all-trans-octaprenyl diphosphate + 4-hydroxybenzoate = 4-hydroxy-3-(all-trans-octaprenyl)benzoate + diphosphate</text>
        <dbReference type="Rhea" id="RHEA:27782"/>
        <dbReference type="ChEBI" id="CHEBI:1617"/>
        <dbReference type="ChEBI" id="CHEBI:17879"/>
        <dbReference type="ChEBI" id="CHEBI:33019"/>
        <dbReference type="ChEBI" id="CHEBI:57711"/>
        <dbReference type="EC" id="2.5.1.39"/>
    </reaction>
</comment>
<feature type="transmembrane region" description="Helical" evidence="11">
    <location>
        <begin position="114"/>
        <end position="132"/>
    </location>
</feature>
<name>A0A069E881_9PROT</name>
<proteinExistence type="inferred from homology"/>
<dbReference type="Pfam" id="PF01040">
    <property type="entry name" value="UbiA"/>
    <property type="match status" value="1"/>
</dbReference>
<evidence type="ECO:0000256" key="10">
    <source>
        <dbReference type="ARBA" id="ARBA00023136"/>
    </source>
</evidence>
<evidence type="ECO:0000256" key="4">
    <source>
        <dbReference type="ARBA" id="ARBA00022475"/>
    </source>
</evidence>
<dbReference type="HAMAP" id="MF_01635">
    <property type="entry name" value="UbiA"/>
    <property type="match status" value="1"/>
</dbReference>
<dbReference type="FunFam" id="1.10.357.140:FF:000008">
    <property type="entry name" value="4-hydroxybenzoate octaprenyltransferase"/>
    <property type="match status" value="1"/>
</dbReference>
<evidence type="ECO:0000256" key="7">
    <source>
        <dbReference type="ARBA" id="ARBA00022688"/>
    </source>
</evidence>
<evidence type="ECO:0000256" key="5">
    <source>
        <dbReference type="ARBA" id="ARBA00022519"/>
    </source>
</evidence>
<comment type="caution">
    <text evidence="13">The sequence shown here is derived from an EMBL/GenBank/DDBJ whole genome shotgun (WGS) entry which is preliminary data.</text>
</comment>
<keyword evidence="10 11" id="KW-0472">Membrane</keyword>
<dbReference type="InterPro" id="IPR044878">
    <property type="entry name" value="UbiA_sf"/>
</dbReference>
<dbReference type="InterPro" id="IPR039653">
    <property type="entry name" value="Prenyltransferase"/>
</dbReference>
<comment type="subcellular location">
    <subcellularLocation>
        <location evidence="11">Cell inner membrane</location>
        <topology evidence="11">Multi-pass membrane protein</topology>
    </subcellularLocation>
    <subcellularLocation>
        <location evidence="2">Membrane</location>
        <topology evidence="2">Multi-pass membrane protein</topology>
    </subcellularLocation>
</comment>
<dbReference type="RefSeq" id="WP_084331907.1">
    <property type="nucleotide sequence ID" value="NZ_ARYH01000001.1"/>
</dbReference>
<sequence>MTETQISPADSALPGWLSRLPPGMRPYAMLARWDRPVGIWLLYLPCLIGLAFERIKTGLYLTDFIWAVLFLIGAIAMRGAGCTWNDITDRDFDAKVERTALRPLPAGLVSLREAHIFLGIQLAVGLLVWLCLPGDAKIVALLSIPLVAAYPFMKRVTWWPQAWLGATFNWGALVGVAVAGSVGFPAILLYVGLGCWTVAYDTIYALQDREDDALIGVKSTARLFGKHAALYSFGFFIIAAALIAAASGLQGAGRMGAVTSLAFLGHATSQISRLKRHGEDIALAVFKSNVWTGALVALGLTLSAMTPEPTPRTIFSGPEIVPDGAPDKVSLPFGLELQKSGQKPSSRETWLKTDIRRILERDGFVFPDAADNSHDQSEPTKP</sequence>
<evidence type="ECO:0000313" key="13">
    <source>
        <dbReference type="EMBL" id="KCZ86317.1"/>
    </source>
</evidence>
<dbReference type="PATRIC" id="fig|1280949.3.peg.2363"/>
<dbReference type="Gene3D" id="1.20.120.1780">
    <property type="entry name" value="UbiA prenyltransferase"/>
    <property type="match status" value="1"/>
</dbReference>
<dbReference type="NCBIfam" id="TIGR01474">
    <property type="entry name" value="ubiA_proteo"/>
    <property type="match status" value="1"/>
</dbReference>
<keyword evidence="11" id="KW-0460">Magnesium</keyword>
<gene>
    <name evidence="11" type="primary">ubiA</name>
    <name evidence="13" type="ORF">HAD_11540</name>
</gene>
<keyword evidence="7 11" id="KW-0831">Ubiquinone biosynthesis</keyword>
<dbReference type="CDD" id="cd13959">
    <property type="entry name" value="PT_UbiA_COQ2"/>
    <property type="match status" value="1"/>
</dbReference>
<keyword evidence="8 11" id="KW-0812">Transmembrane</keyword>
<dbReference type="STRING" id="1280949.HAD_11540"/>
<feature type="transmembrane region" description="Helical" evidence="11">
    <location>
        <begin position="59"/>
        <end position="77"/>
    </location>
</feature>
<dbReference type="FunFam" id="1.20.120.1780:FF:000001">
    <property type="entry name" value="4-hydroxybenzoate octaprenyltransferase"/>
    <property type="match status" value="1"/>
</dbReference>
<dbReference type="GO" id="GO:0008412">
    <property type="term" value="F:4-hydroxybenzoate polyprenyltransferase activity"/>
    <property type="evidence" value="ECO:0007669"/>
    <property type="project" value="UniProtKB-UniRule"/>
</dbReference>
<keyword evidence="14" id="KW-1185">Reference proteome</keyword>
<feature type="transmembrane region" description="Helical" evidence="11">
    <location>
        <begin position="228"/>
        <end position="246"/>
    </location>
</feature>
<dbReference type="InterPro" id="IPR000537">
    <property type="entry name" value="UbiA_prenyltransferase"/>
</dbReference>
<evidence type="ECO:0000256" key="9">
    <source>
        <dbReference type="ARBA" id="ARBA00022989"/>
    </source>
</evidence>
<evidence type="ECO:0000256" key="12">
    <source>
        <dbReference type="NCBIfam" id="TIGR01474"/>
    </source>
</evidence>
<evidence type="ECO:0000256" key="6">
    <source>
        <dbReference type="ARBA" id="ARBA00022679"/>
    </source>
</evidence>
<feature type="transmembrane region" description="Helical" evidence="11">
    <location>
        <begin position="33"/>
        <end position="52"/>
    </location>
</feature>
<dbReference type="PANTHER" id="PTHR11048">
    <property type="entry name" value="PRENYLTRANSFERASES"/>
    <property type="match status" value="1"/>
</dbReference>
<keyword evidence="9 11" id="KW-1133">Transmembrane helix</keyword>
<dbReference type="InterPro" id="IPR030470">
    <property type="entry name" value="UbiA_prenylTrfase_CS"/>
</dbReference>
<keyword evidence="6 11" id="KW-0808">Transferase</keyword>
<protein>
    <recommendedName>
        <fullName evidence="11 12">4-hydroxybenzoate octaprenyltransferase</fullName>
        <ecNumber evidence="11 12">2.5.1.39</ecNumber>
    </recommendedName>
    <alternativeName>
        <fullName evidence="11">4-HB polyprenyltransferase</fullName>
    </alternativeName>
</protein>
<evidence type="ECO:0000256" key="1">
    <source>
        <dbReference type="ARBA" id="ARBA00001946"/>
    </source>
</evidence>
<dbReference type="EC" id="2.5.1.39" evidence="11 12"/>
<comment type="function">
    <text evidence="11">Catalyzes the prenylation of para-hydroxybenzoate (PHB) with an all-trans polyprenyl group. Mediates the second step in the final reaction sequence of ubiquinone-8 (UQ-8) biosynthesis, which is the condensation of the polyisoprenoid side chain with PHB, generating the first membrane-bound Q intermediate 3-octaprenyl-4-hydroxybenzoate.</text>
</comment>
<evidence type="ECO:0000256" key="8">
    <source>
        <dbReference type="ARBA" id="ARBA00022692"/>
    </source>
</evidence>
<evidence type="ECO:0000313" key="14">
    <source>
        <dbReference type="Proteomes" id="UP000027446"/>
    </source>
</evidence>
<evidence type="ECO:0000256" key="2">
    <source>
        <dbReference type="ARBA" id="ARBA00004141"/>
    </source>
</evidence>
<dbReference type="InterPro" id="IPR006370">
    <property type="entry name" value="HB_polyprenyltransferase-like"/>
</dbReference>
<dbReference type="Proteomes" id="UP000027446">
    <property type="component" value="Unassembled WGS sequence"/>
</dbReference>
<dbReference type="GO" id="GO:0006744">
    <property type="term" value="P:ubiquinone biosynthetic process"/>
    <property type="evidence" value="ECO:0007669"/>
    <property type="project" value="UniProtKB-UniRule"/>
</dbReference>
<dbReference type="eggNOG" id="COG0382">
    <property type="taxonomic scope" value="Bacteria"/>
</dbReference>
<comment type="pathway">
    <text evidence="11">Cofactor biosynthesis; ubiquinone biosynthesis.</text>
</comment>
<feature type="transmembrane region" description="Helical" evidence="11">
    <location>
        <begin position="170"/>
        <end position="199"/>
    </location>
</feature>
<comment type="similarity">
    <text evidence="3 11">Belongs to the UbiA prenyltransferase family.</text>
</comment>
<evidence type="ECO:0000256" key="3">
    <source>
        <dbReference type="ARBA" id="ARBA00005985"/>
    </source>
</evidence>
<reference evidence="13 14" key="1">
    <citation type="journal article" date="2014" name="Antonie Van Leeuwenhoek">
        <title>Hyphomonas beringensis sp. nov. and Hyphomonas chukchiensis sp. nov., isolated from surface seawater of the Bering Sea and Chukchi Sea.</title>
        <authorList>
            <person name="Li C."/>
            <person name="Lai Q."/>
            <person name="Li G."/>
            <person name="Dong C."/>
            <person name="Wang J."/>
            <person name="Liao Y."/>
            <person name="Shao Z."/>
        </authorList>
    </citation>
    <scope>NUCLEOTIDE SEQUENCE [LARGE SCALE GENOMIC DNA]</scope>
    <source>
        <strain evidence="13 14">MHS-3</strain>
    </source>
</reference>
<dbReference type="EMBL" id="ARYH01000001">
    <property type="protein sequence ID" value="KCZ86317.1"/>
    <property type="molecule type" value="Genomic_DNA"/>
</dbReference>
<dbReference type="PANTHER" id="PTHR11048:SF28">
    <property type="entry name" value="4-HYDROXYBENZOATE POLYPRENYLTRANSFERASE, MITOCHONDRIAL"/>
    <property type="match status" value="1"/>
</dbReference>
<feature type="transmembrane region" description="Helical" evidence="11">
    <location>
        <begin position="139"/>
        <end position="158"/>
    </location>
</feature>
<evidence type="ECO:0000256" key="11">
    <source>
        <dbReference type="HAMAP-Rule" id="MF_01635"/>
    </source>
</evidence>
<keyword evidence="4 11" id="KW-1003">Cell membrane</keyword>
<dbReference type="AlphaFoldDB" id="A0A069E881"/>
<dbReference type="Gene3D" id="1.10.357.140">
    <property type="entry name" value="UbiA prenyltransferase"/>
    <property type="match status" value="1"/>
</dbReference>
<dbReference type="OrthoDB" id="9782418at2"/>
<dbReference type="GO" id="GO:0005886">
    <property type="term" value="C:plasma membrane"/>
    <property type="evidence" value="ECO:0007669"/>
    <property type="project" value="UniProtKB-SubCell"/>
</dbReference>
<dbReference type="UniPathway" id="UPA00232"/>
<organism evidence="13 14">
    <name type="scientific">Hyphomonas adhaerens MHS-3</name>
    <dbReference type="NCBI Taxonomy" id="1280949"/>
    <lineage>
        <taxon>Bacteria</taxon>
        <taxon>Pseudomonadati</taxon>
        <taxon>Pseudomonadota</taxon>
        <taxon>Alphaproteobacteria</taxon>
        <taxon>Hyphomonadales</taxon>
        <taxon>Hyphomonadaceae</taxon>
        <taxon>Hyphomonas</taxon>
    </lineage>
</organism>
<accession>A0A069E881</accession>